<keyword evidence="4 12" id="KW-0812">Transmembrane</keyword>
<sequence>MERSHVLSHRITNAVHSALLVGGLMALLGAVGWLLGGPGYALVAVAMVLLLYLFNPALPPRLVMRLYRARRLDTHTAPVLTAIMEALAARADLPAVPALYYVPSRVMNAFSVGDRRQAAVALSDGLLRGMDQRRLIAVLAHEVSHIAHNDLRTMTFADLSSRLTGVLSLVGQFLLLINLPLLVMGEVTISWLAIALLIFAPTLSALLQLALSRSREYQADLGAAMLTGDPEGLALALARLESVQGGMMERILIPGWRIPEPSWLRTHPPTERRIARLLELRPSHEHRPLGLDDVDIDHGPLLRRDLRRPRWRIGGVWF</sequence>
<keyword evidence="7 11" id="KW-0862">Zinc</keyword>
<feature type="transmembrane region" description="Helical" evidence="12">
    <location>
        <begin position="163"/>
        <end position="183"/>
    </location>
</feature>
<evidence type="ECO:0000256" key="11">
    <source>
        <dbReference type="RuleBase" id="RU003983"/>
    </source>
</evidence>
<dbReference type="InterPro" id="IPR001915">
    <property type="entry name" value="Peptidase_M48"/>
</dbReference>
<feature type="transmembrane region" description="Helical" evidence="12">
    <location>
        <begin position="189"/>
        <end position="211"/>
    </location>
</feature>
<keyword evidence="5" id="KW-0479">Metal-binding</keyword>
<evidence type="ECO:0000259" key="13">
    <source>
        <dbReference type="Pfam" id="PF01435"/>
    </source>
</evidence>
<dbReference type="GO" id="GO:0046872">
    <property type="term" value="F:metal ion binding"/>
    <property type="evidence" value="ECO:0007669"/>
    <property type="project" value="UniProtKB-KW"/>
</dbReference>
<dbReference type="OrthoDB" id="15218at2"/>
<proteinExistence type="inferred from homology"/>
<evidence type="ECO:0000256" key="10">
    <source>
        <dbReference type="ARBA" id="ARBA00023136"/>
    </source>
</evidence>
<protein>
    <submittedName>
        <fullName evidence="14">Peptidase M48</fullName>
    </submittedName>
</protein>
<gene>
    <name evidence="14" type="ORF">B1C78_05895</name>
</gene>
<dbReference type="Proteomes" id="UP000189462">
    <property type="component" value="Unassembled WGS sequence"/>
</dbReference>
<evidence type="ECO:0000313" key="15">
    <source>
        <dbReference type="Proteomes" id="UP000189462"/>
    </source>
</evidence>
<keyword evidence="15" id="KW-1185">Reference proteome</keyword>
<keyword evidence="9 11" id="KW-0482">Metalloprotease</keyword>
<evidence type="ECO:0000256" key="3">
    <source>
        <dbReference type="ARBA" id="ARBA00022670"/>
    </source>
</evidence>
<dbReference type="PANTHER" id="PTHR43221:SF1">
    <property type="entry name" value="PROTEASE HTPX"/>
    <property type="match status" value="1"/>
</dbReference>
<dbReference type="PANTHER" id="PTHR43221">
    <property type="entry name" value="PROTEASE HTPX"/>
    <property type="match status" value="1"/>
</dbReference>
<evidence type="ECO:0000256" key="4">
    <source>
        <dbReference type="ARBA" id="ARBA00022692"/>
    </source>
</evidence>
<comment type="subcellular location">
    <subcellularLocation>
        <location evidence="1">Cell membrane</location>
        <topology evidence="1">Multi-pass membrane protein</topology>
    </subcellularLocation>
</comment>
<evidence type="ECO:0000256" key="7">
    <source>
        <dbReference type="ARBA" id="ARBA00022833"/>
    </source>
</evidence>
<accession>A0A1V3NLA1</accession>
<evidence type="ECO:0000256" key="12">
    <source>
        <dbReference type="SAM" id="Phobius"/>
    </source>
</evidence>
<comment type="similarity">
    <text evidence="11">Belongs to the peptidase M48 family.</text>
</comment>
<dbReference type="GO" id="GO:0006508">
    <property type="term" value="P:proteolysis"/>
    <property type="evidence" value="ECO:0007669"/>
    <property type="project" value="UniProtKB-KW"/>
</dbReference>
<comment type="caution">
    <text evidence="14">The sequence shown here is derived from an EMBL/GenBank/DDBJ whole genome shotgun (WGS) entry which is preliminary data.</text>
</comment>
<dbReference type="GO" id="GO:0004222">
    <property type="term" value="F:metalloendopeptidase activity"/>
    <property type="evidence" value="ECO:0007669"/>
    <property type="project" value="InterPro"/>
</dbReference>
<dbReference type="Gene3D" id="3.30.2010.10">
    <property type="entry name" value="Metalloproteases ('zincins'), catalytic domain"/>
    <property type="match status" value="1"/>
</dbReference>
<evidence type="ECO:0000313" key="14">
    <source>
        <dbReference type="EMBL" id="OOG25899.1"/>
    </source>
</evidence>
<dbReference type="Pfam" id="PF01435">
    <property type="entry name" value="Peptidase_M48"/>
    <property type="match status" value="1"/>
</dbReference>
<feature type="transmembrane region" description="Helical" evidence="12">
    <location>
        <begin position="12"/>
        <end position="34"/>
    </location>
</feature>
<dbReference type="STRING" id="108003.B1C78_05895"/>
<evidence type="ECO:0000256" key="6">
    <source>
        <dbReference type="ARBA" id="ARBA00022801"/>
    </source>
</evidence>
<evidence type="ECO:0000256" key="9">
    <source>
        <dbReference type="ARBA" id="ARBA00023049"/>
    </source>
</evidence>
<evidence type="ECO:0000256" key="1">
    <source>
        <dbReference type="ARBA" id="ARBA00004651"/>
    </source>
</evidence>
<dbReference type="InterPro" id="IPR050083">
    <property type="entry name" value="HtpX_protease"/>
</dbReference>
<keyword evidence="8 12" id="KW-1133">Transmembrane helix</keyword>
<feature type="domain" description="Peptidase M48" evidence="13">
    <location>
        <begin position="77"/>
        <end position="279"/>
    </location>
</feature>
<evidence type="ECO:0000256" key="5">
    <source>
        <dbReference type="ARBA" id="ARBA00022723"/>
    </source>
</evidence>
<reference evidence="14 15" key="1">
    <citation type="submission" date="2017-02" db="EMBL/GenBank/DDBJ databases">
        <title>Genomic diversity within the haloalkaliphilic genus Thioalkalivibrio.</title>
        <authorList>
            <person name="Ahn A.-C."/>
            <person name="Meier-Kolthoff J."/>
            <person name="Overmars L."/>
            <person name="Richter M."/>
            <person name="Woyke T."/>
            <person name="Sorokin D.Y."/>
            <person name="Muyzer G."/>
        </authorList>
    </citation>
    <scope>NUCLEOTIDE SEQUENCE [LARGE SCALE GENOMIC DNA]</scope>
    <source>
        <strain evidence="14 15">ALJD</strain>
    </source>
</reference>
<dbReference type="GO" id="GO:0005886">
    <property type="term" value="C:plasma membrane"/>
    <property type="evidence" value="ECO:0007669"/>
    <property type="project" value="UniProtKB-SubCell"/>
</dbReference>
<comment type="cofactor">
    <cofactor evidence="11">
        <name>Zn(2+)</name>
        <dbReference type="ChEBI" id="CHEBI:29105"/>
    </cofactor>
    <text evidence="11">Binds 1 zinc ion per subunit.</text>
</comment>
<keyword evidence="6 11" id="KW-0378">Hydrolase</keyword>
<name>A0A1V3NLA1_9GAMM</name>
<dbReference type="CDD" id="cd07339">
    <property type="entry name" value="M48B_HtpX_like"/>
    <property type="match status" value="1"/>
</dbReference>
<evidence type="ECO:0000256" key="2">
    <source>
        <dbReference type="ARBA" id="ARBA00022475"/>
    </source>
</evidence>
<organism evidence="14 15">
    <name type="scientific">Thioalkalivibrio denitrificans</name>
    <dbReference type="NCBI Taxonomy" id="108003"/>
    <lineage>
        <taxon>Bacteria</taxon>
        <taxon>Pseudomonadati</taxon>
        <taxon>Pseudomonadota</taxon>
        <taxon>Gammaproteobacteria</taxon>
        <taxon>Chromatiales</taxon>
        <taxon>Ectothiorhodospiraceae</taxon>
        <taxon>Thioalkalivibrio</taxon>
    </lineage>
</organism>
<keyword evidence="2" id="KW-1003">Cell membrane</keyword>
<dbReference type="RefSeq" id="WP_077278220.1">
    <property type="nucleotide sequence ID" value="NZ_MVBK01000034.1"/>
</dbReference>
<evidence type="ECO:0000256" key="8">
    <source>
        <dbReference type="ARBA" id="ARBA00022989"/>
    </source>
</evidence>
<keyword evidence="10 12" id="KW-0472">Membrane</keyword>
<keyword evidence="3 11" id="KW-0645">Protease</keyword>
<dbReference type="EMBL" id="MVBK01000034">
    <property type="protein sequence ID" value="OOG25899.1"/>
    <property type="molecule type" value="Genomic_DNA"/>
</dbReference>
<feature type="transmembrane region" description="Helical" evidence="12">
    <location>
        <begin position="40"/>
        <end position="58"/>
    </location>
</feature>
<dbReference type="AlphaFoldDB" id="A0A1V3NLA1"/>